<dbReference type="SUPFAM" id="SSF55666">
    <property type="entry name" value="Ribonuclease PH domain 2-like"/>
    <property type="match status" value="2"/>
</dbReference>
<evidence type="ECO:0000256" key="1">
    <source>
        <dbReference type="ARBA" id="ARBA00007404"/>
    </source>
</evidence>
<dbReference type="SUPFAM" id="SSF54791">
    <property type="entry name" value="Eukaryotic type KH-domain (KH-domain type I)"/>
    <property type="match status" value="1"/>
</dbReference>
<keyword evidence="6 7" id="KW-0694">RNA-binding</keyword>
<dbReference type="EMBL" id="QBIU01000001">
    <property type="protein sequence ID" value="MWV69994.1"/>
    <property type="molecule type" value="Genomic_DNA"/>
</dbReference>
<protein>
    <recommendedName>
        <fullName evidence="2">polyribonucleotide nucleotidyltransferase</fullName>
        <ecNumber evidence="2">2.7.7.8</ecNumber>
    </recommendedName>
</protein>
<dbReference type="Proteomes" id="UP000477070">
    <property type="component" value="Unassembled WGS sequence"/>
</dbReference>
<comment type="similarity">
    <text evidence="1">Belongs to the polyribonucleotide nucleotidyltransferase family.</text>
</comment>
<dbReference type="InterPro" id="IPR036612">
    <property type="entry name" value="KH_dom_type_1_sf"/>
</dbReference>
<evidence type="ECO:0000259" key="9">
    <source>
        <dbReference type="PROSITE" id="PS50126"/>
    </source>
</evidence>
<organism evidence="11 12">
    <name type="scientific">Helicobacter saguini</name>
    <dbReference type="NCBI Taxonomy" id="1548018"/>
    <lineage>
        <taxon>Bacteria</taxon>
        <taxon>Pseudomonadati</taxon>
        <taxon>Campylobacterota</taxon>
        <taxon>Epsilonproteobacteria</taxon>
        <taxon>Campylobacterales</taxon>
        <taxon>Helicobacteraceae</taxon>
        <taxon>Helicobacter</taxon>
    </lineage>
</organism>
<evidence type="ECO:0000256" key="8">
    <source>
        <dbReference type="SAM" id="MobiDB-lite"/>
    </source>
</evidence>
<evidence type="ECO:0000256" key="4">
    <source>
        <dbReference type="ARBA" id="ARBA00022695"/>
    </source>
</evidence>
<comment type="caution">
    <text evidence="11">The sequence shown here is derived from an EMBL/GenBank/DDBJ whole genome shotgun (WGS) entry which is preliminary data.</text>
</comment>
<dbReference type="SUPFAM" id="SSF50249">
    <property type="entry name" value="Nucleic acid-binding proteins"/>
    <property type="match status" value="1"/>
</dbReference>
<dbReference type="AlphaFoldDB" id="A0A4U8T041"/>
<dbReference type="Gene3D" id="3.30.1370.10">
    <property type="entry name" value="K Homology domain, type 1"/>
    <property type="match status" value="1"/>
</dbReference>
<dbReference type="InterPro" id="IPR012340">
    <property type="entry name" value="NA-bd_OB-fold"/>
</dbReference>
<dbReference type="InterPro" id="IPR004088">
    <property type="entry name" value="KH_dom_type_1"/>
</dbReference>
<dbReference type="Pfam" id="PF01138">
    <property type="entry name" value="RNase_PH"/>
    <property type="match status" value="2"/>
</dbReference>
<dbReference type="EMBL" id="JRMP02000018">
    <property type="protein sequence ID" value="TLD92696.1"/>
    <property type="molecule type" value="Genomic_DNA"/>
</dbReference>
<dbReference type="STRING" id="1548018.LS64_05760"/>
<feature type="compositionally biased region" description="Basic and acidic residues" evidence="8">
    <location>
        <begin position="195"/>
        <end position="227"/>
    </location>
</feature>
<dbReference type="PROSITE" id="PS50084">
    <property type="entry name" value="KH_TYPE_1"/>
    <property type="match status" value="1"/>
</dbReference>
<dbReference type="InterPro" id="IPR020568">
    <property type="entry name" value="Ribosomal_Su5_D2-typ_SF"/>
</dbReference>
<reference evidence="11 12" key="2">
    <citation type="journal article" date="2016" name="Infect. Immun.">
        <title>Helicobacter saguini, a Novel Helicobacter Isolated from Cotton-Top Tamarins with Ulcerative Colitis, Has Proinflammatory Properties and Induces Typhlocolitis and Dysplasia in Gnotobiotic IL-10-/- Mice.</title>
        <authorList>
            <person name="Shen Z."/>
            <person name="Mannion A."/>
            <person name="Whary M.T."/>
            <person name="Muthupalani S."/>
            <person name="Sheh A."/>
            <person name="Feng Y."/>
            <person name="Gong G."/>
            <person name="Vandamme P."/>
            <person name="Holcombe H.R."/>
            <person name="Paster B.J."/>
            <person name="Fox J.G."/>
        </authorList>
    </citation>
    <scope>NUCLEOTIDE SEQUENCE [LARGE SCALE GENOMIC DNA]</scope>
    <source>
        <strain evidence="11 12">MIT 97-6194</strain>
    </source>
</reference>
<dbReference type="OrthoDB" id="9804305at2"/>
<evidence type="ECO:0000313" key="10">
    <source>
        <dbReference type="EMBL" id="MWV69994.1"/>
    </source>
</evidence>
<dbReference type="GO" id="GO:0004654">
    <property type="term" value="F:polyribonucleotide nucleotidyltransferase activity"/>
    <property type="evidence" value="ECO:0007669"/>
    <property type="project" value="UniProtKB-EC"/>
</dbReference>
<accession>A0A4U8T041</accession>
<reference evidence="11 12" key="1">
    <citation type="journal article" date="2014" name="Genome Announc.">
        <title>Draft genome sequences of eight enterohepatic helicobacter species isolated from both laboratory and wild rodents.</title>
        <authorList>
            <person name="Sheh A."/>
            <person name="Shen Z."/>
            <person name="Fox J.G."/>
        </authorList>
    </citation>
    <scope>NUCLEOTIDE SEQUENCE [LARGE SCALE GENOMIC DNA]</scope>
    <source>
        <strain evidence="11 12">MIT 97-6194</strain>
    </source>
</reference>
<evidence type="ECO:0000256" key="7">
    <source>
        <dbReference type="PROSITE-ProRule" id="PRU00117"/>
    </source>
</evidence>
<dbReference type="InterPro" id="IPR036345">
    <property type="entry name" value="ExoRNase_PH_dom2_sf"/>
</dbReference>
<proteinExistence type="inferred from homology"/>
<keyword evidence="12" id="KW-1185">Reference proteome</keyword>
<dbReference type="SUPFAM" id="SSF54211">
    <property type="entry name" value="Ribosomal protein S5 domain 2-like"/>
    <property type="match status" value="2"/>
</dbReference>
<dbReference type="SMART" id="SM00322">
    <property type="entry name" value="KH"/>
    <property type="match status" value="1"/>
</dbReference>
<dbReference type="Pfam" id="PF00013">
    <property type="entry name" value="KH_1"/>
    <property type="match status" value="1"/>
</dbReference>
<evidence type="ECO:0000313" key="11">
    <source>
        <dbReference type="EMBL" id="TLD92696.1"/>
    </source>
</evidence>
<gene>
    <name evidence="10" type="ORF">DCO61_08280</name>
    <name evidence="11" type="ORF">LS64_009740</name>
</gene>
<keyword evidence="3 11" id="KW-0808">Transferase</keyword>
<keyword evidence="5" id="KW-0460">Magnesium</keyword>
<dbReference type="PROSITE" id="PS50126">
    <property type="entry name" value="S1"/>
    <property type="match status" value="1"/>
</dbReference>
<dbReference type="GO" id="GO:0006402">
    <property type="term" value="P:mRNA catabolic process"/>
    <property type="evidence" value="ECO:0007669"/>
    <property type="project" value="InterPro"/>
</dbReference>
<evidence type="ECO:0000256" key="3">
    <source>
        <dbReference type="ARBA" id="ARBA00022679"/>
    </source>
</evidence>
<dbReference type="Proteomes" id="UP000029714">
    <property type="component" value="Unassembled WGS sequence"/>
</dbReference>
<sequence length="729" mass="80280">MDITLQINGKDETYTLQKYAGLCDVAVLQKVGGSVILCTICIDYESENKEDFLPLSVQYIEKMYAVGKIPAGFIKREGKPSDSEILTSRLIDRSLRAIMPKDFPYTLQVTLMVLSYDNKSDLQQDALNLASISLFLSSVPIKNKKLLCASRILQLDSKIVATSDINDLKNSTLDLFVSGFDNKISMIEMQKLRTTKDSKDSIESKNTPDSKNPTKDSKTDSKKDSKTTESNPAIITKENLLKALKYAIKDIESKSKIYTKAFKKFAKPKHKITNCNKIDSNLLQTLSKKYTKSIKTALISLSKSERQTQMKALIESIANAENIDPQITATHIYALKKDIMREMILSKGKRADNRKLDSIRPINIESNILPHAHGSAVFTRGQTQVLVTCTLGSENEAQKGDSLSNVTKSNVMFHYNFPPFCVGEAFPILAQSRRELGHGNLALRAIESSIPKLPNTLRFVSEVLSSNGSSSMASVCGASLALKGAGVEMREMVAGIAIGLVFESDTRYAILSDIMGLEDFDGDMDFKIAGTRAGFSALQLDIKLDSISLKILGECLERGSSGISHILDIMEKVKIVPNVSILPKSESFAVPQGSLSDIIGQGGRVIKDIISRFNVSVNLDKDKHIVTLSGADFAGVKAAKEHIDSIVESSLRKKEKRENIESTFKIDSIYLGVVKKITDFGVFVEIAPEIEGLIRTEKLALLQSPLELDSKIQVKVINNTNGKLELTLE</sequence>
<keyword evidence="4 11" id="KW-0548">Nucleotidyltransferase</keyword>
<dbReference type="Gene3D" id="2.40.50.140">
    <property type="entry name" value="Nucleic acid-binding proteins"/>
    <property type="match status" value="1"/>
</dbReference>
<dbReference type="Gene3D" id="3.30.230.70">
    <property type="entry name" value="GHMP Kinase, N-terminal domain"/>
    <property type="match status" value="2"/>
</dbReference>
<evidence type="ECO:0000256" key="2">
    <source>
        <dbReference type="ARBA" id="ARBA00012416"/>
    </source>
</evidence>
<dbReference type="PANTHER" id="PTHR11252:SF0">
    <property type="entry name" value="POLYRIBONUCLEOTIDE NUCLEOTIDYLTRANSFERASE 1, MITOCHONDRIAL"/>
    <property type="match status" value="1"/>
</dbReference>
<evidence type="ECO:0000256" key="6">
    <source>
        <dbReference type="ARBA" id="ARBA00022884"/>
    </source>
</evidence>
<dbReference type="InterPro" id="IPR004087">
    <property type="entry name" value="KH_dom"/>
</dbReference>
<dbReference type="InterPro" id="IPR001247">
    <property type="entry name" value="ExoRNase_PH_dom1"/>
</dbReference>
<dbReference type="InterPro" id="IPR003029">
    <property type="entry name" value="S1_domain"/>
</dbReference>
<feature type="domain" description="S1 motif" evidence="9">
    <location>
        <begin position="667"/>
        <end position="729"/>
    </location>
</feature>
<feature type="region of interest" description="Disordered" evidence="8">
    <location>
        <begin position="195"/>
        <end position="231"/>
    </location>
</feature>
<dbReference type="InterPro" id="IPR027408">
    <property type="entry name" value="PNPase/RNase_PH_dom_sf"/>
</dbReference>
<evidence type="ECO:0000313" key="13">
    <source>
        <dbReference type="Proteomes" id="UP000477070"/>
    </source>
</evidence>
<evidence type="ECO:0000256" key="5">
    <source>
        <dbReference type="ARBA" id="ARBA00022842"/>
    </source>
</evidence>
<reference evidence="11" key="3">
    <citation type="submission" date="2018-04" db="EMBL/GenBank/DDBJ databases">
        <authorList>
            <person name="Sheh A."/>
            <person name="Shen Z."/>
            <person name="Mannion A.J."/>
            <person name="Fox J.G."/>
        </authorList>
    </citation>
    <scope>NUCLEOTIDE SEQUENCE</scope>
    <source>
        <strain evidence="11">MIT 97-6194</strain>
    </source>
</reference>
<dbReference type="InterPro" id="IPR012162">
    <property type="entry name" value="PNPase"/>
</dbReference>
<dbReference type="GO" id="GO:0003723">
    <property type="term" value="F:RNA binding"/>
    <property type="evidence" value="ECO:0007669"/>
    <property type="project" value="UniProtKB-UniRule"/>
</dbReference>
<dbReference type="EC" id="2.7.7.8" evidence="2"/>
<dbReference type="NCBIfam" id="NF008805">
    <property type="entry name" value="PRK11824.1"/>
    <property type="match status" value="1"/>
</dbReference>
<dbReference type="SMART" id="SM00316">
    <property type="entry name" value="S1"/>
    <property type="match status" value="1"/>
</dbReference>
<reference evidence="10 13" key="4">
    <citation type="submission" date="2019-12" db="EMBL/GenBank/DDBJ databases">
        <title>Multi-Generational Helicobacter saguini Isolates.</title>
        <authorList>
            <person name="Mannion A."/>
            <person name="Shen Z."/>
            <person name="Fox J.G."/>
        </authorList>
    </citation>
    <scope>NUCLEOTIDE SEQUENCE [LARGE SCALE GENOMIC DNA]</scope>
    <source>
        <strain evidence="10">16-048</strain>
        <strain evidence="13">16-048 (F4)</strain>
    </source>
</reference>
<dbReference type="GO" id="GO:0005829">
    <property type="term" value="C:cytosol"/>
    <property type="evidence" value="ECO:0007669"/>
    <property type="project" value="TreeGrafter"/>
</dbReference>
<evidence type="ECO:0000313" key="12">
    <source>
        <dbReference type="Proteomes" id="UP000029714"/>
    </source>
</evidence>
<dbReference type="GO" id="GO:0000175">
    <property type="term" value="F:3'-5'-RNA exonuclease activity"/>
    <property type="evidence" value="ECO:0007669"/>
    <property type="project" value="TreeGrafter"/>
</dbReference>
<name>A0A4U8T041_9HELI</name>
<dbReference type="CDD" id="cd02393">
    <property type="entry name" value="KH-I_PNPase"/>
    <property type="match status" value="1"/>
</dbReference>
<dbReference type="PANTHER" id="PTHR11252">
    <property type="entry name" value="POLYRIBONUCLEOTIDE NUCLEOTIDYLTRANSFERASE"/>
    <property type="match status" value="1"/>
</dbReference>
<dbReference type="Pfam" id="PF00575">
    <property type="entry name" value="S1"/>
    <property type="match status" value="1"/>
</dbReference>
<dbReference type="RefSeq" id="WP_034571535.1">
    <property type="nucleotide sequence ID" value="NZ_JRMP02000018.1"/>
</dbReference>